<organism evidence="2 3">
    <name type="scientific">Oryza rufipogon</name>
    <name type="common">Brownbeard rice</name>
    <name type="synonym">Asian wild rice</name>
    <dbReference type="NCBI Taxonomy" id="4529"/>
    <lineage>
        <taxon>Eukaryota</taxon>
        <taxon>Viridiplantae</taxon>
        <taxon>Streptophyta</taxon>
        <taxon>Embryophyta</taxon>
        <taxon>Tracheophyta</taxon>
        <taxon>Spermatophyta</taxon>
        <taxon>Magnoliopsida</taxon>
        <taxon>Liliopsida</taxon>
        <taxon>Poales</taxon>
        <taxon>Poaceae</taxon>
        <taxon>BOP clade</taxon>
        <taxon>Oryzoideae</taxon>
        <taxon>Oryzeae</taxon>
        <taxon>Oryzinae</taxon>
        <taxon>Oryza</taxon>
    </lineage>
</organism>
<feature type="region of interest" description="Disordered" evidence="1">
    <location>
        <begin position="100"/>
        <end position="125"/>
    </location>
</feature>
<evidence type="ECO:0000313" key="2">
    <source>
        <dbReference type="EnsemblPlants" id="ORUFI07G05360.1"/>
    </source>
</evidence>
<keyword evidence="3" id="KW-1185">Reference proteome</keyword>
<feature type="compositionally biased region" description="Polar residues" evidence="1">
    <location>
        <begin position="100"/>
        <end position="113"/>
    </location>
</feature>
<dbReference type="Proteomes" id="UP000008022">
    <property type="component" value="Unassembled WGS sequence"/>
</dbReference>
<reference evidence="2" key="2">
    <citation type="submission" date="2015-06" db="UniProtKB">
        <authorList>
            <consortium name="EnsemblPlants"/>
        </authorList>
    </citation>
    <scope>IDENTIFICATION</scope>
</reference>
<proteinExistence type="predicted"/>
<feature type="region of interest" description="Disordered" evidence="1">
    <location>
        <begin position="1"/>
        <end position="52"/>
    </location>
</feature>
<feature type="compositionally biased region" description="Polar residues" evidence="1">
    <location>
        <begin position="1"/>
        <end position="15"/>
    </location>
</feature>
<evidence type="ECO:0000256" key="1">
    <source>
        <dbReference type="SAM" id="MobiDB-lite"/>
    </source>
</evidence>
<dbReference type="EnsemblPlants" id="ORUFI07G05360.1">
    <property type="protein sequence ID" value="ORUFI07G05360.1"/>
    <property type="gene ID" value="ORUFI07G05360"/>
</dbReference>
<protein>
    <submittedName>
        <fullName evidence="2">Uncharacterized protein</fullName>
    </submittedName>
</protein>
<dbReference type="AlphaFoldDB" id="A0A0E0Q4Z3"/>
<feature type="compositionally biased region" description="Low complexity" evidence="1">
    <location>
        <begin position="30"/>
        <end position="44"/>
    </location>
</feature>
<dbReference type="HOGENOM" id="CLU_1996374_0_0_1"/>
<sequence length="125" mass="13278">MPSPTRSRNGEQQQAPGCLDPVRRQQQEHAPAADGRSAASAVAATRDDSSWASLPEDLVSHHLPARPCRRRASCAGFVSFFNLSTGGAIAREKTDNSLYTLQQPPSSASSTPFTGGIAEFPPLDT</sequence>
<evidence type="ECO:0000313" key="3">
    <source>
        <dbReference type="Proteomes" id="UP000008022"/>
    </source>
</evidence>
<name>A0A0E0Q4Z3_ORYRU</name>
<dbReference type="Gramene" id="ORUFI07G05360.1">
    <property type="protein sequence ID" value="ORUFI07G05360.1"/>
    <property type="gene ID" value="ORUFI07G05360"/>
</dbReference>
<reference evidence="3" key="1">
    <citation type="submission" date="2013-06" db="EMBL/GenBank/DDBJ databases">
        <authorList>
            <person name="Zhao Q."/>
        </authorList>
    </citation>
    <scope>NUCLEOTIDE SEQUENCE</scope>
    <source>
        <strain evidence="3">cv. W1943</strain>
    </source>
</reference>
<accession>A0A0E0Q4Z3</accession>